<reference evidence="1" key="1">
    <citation type="submission" date="2021-06" db="EMBL/GenBank/DDBJ databases">
        <authorList>
            <person name="Kallberg Y."/>
            <person name="Tangrot J."/>
            <person name="Rosling A."/>
        </authorList>
    </citation>
    <scope>NUCLEOTIDE SEQUENCE</scope>
    <source>
        <strain evidence="1">MA461A</strain>
    </source>
</reference>
<keyword evidence="2" id="KW-1185">Reference proteome</keyword>
<sequence>TSLDLNDNIFIDNLEKFPDEDDDKNLLLEPNESLENINENDSQILGQDDYN</sequence>
<gene>
    <name evidence="1" type="ORF">RPERSI_LOCUS30870</name>
</gene>
<protein>
    <submittedName>
        <fullName evidence="1">19877_t:CDS:1</fullName>
    </submittedName>
</protein>
<feature type="non-terminal residue" evidence="1">
    <location>
        <position position="1"/>
    </location>
</feature>
<accession>A0ACA9SHD2</accession>
<dbReference type="Proteomes" id="UP000789920">
    <property type="component" value="Unassembled WGS sequence"/>
</dbReference>
<organism evidence="1 2">
    <name type="scientific">Racocetra persica</name>
    <dbReference type="NCBI Taxonomy" id="160502"/>
    <lineage>
        <taxon>Eukaryota</taxon>
        <taxon>Fungi</taxon>
        <taxon>Fungi incertae sedis</taxon>
        <taxon>Mucoromycota</taxon>
        <taxon>Glomeromycotina</taxon>
        <taxon>Glomeromycetes</taxon>
        <taxon>Diversisporales</taxon>
        <taxon>Gigasporaceae</taxon>
        <taxon>Racocetra</taxon>
    </lineage>
</organism>
<evidence type="ECO:0000313" key="2">
    <source>
        <dbReference type="Proteomes" id="UP000789920"/>
    </source>
</evidence>
<proteinExistence type="predicted"/>
<name>A0ACA9SHD2_9GLOM</name>
<dbReference type="EMBL" id="CAJVQC010122177">
    <property type="protein sequence ID" value="CAG8838970.1"/>
    <property type="molecule type" value="Genomic_DNA"/>
</dbReference>
<comment type="caution">
    <text evidence="1">The sequence shown here is derived from an EMBL/GenBank/DDBJ whole genome shotgun (WGS) entry which is preliminary data.</text>
</comment>
<evidence type="ECO:0000313" key="1">
    <source>
        <dbReference type="EMBL" id="CAG8838970.1"/>
    </source>
</evidence>